<evidence type="ECO:0000313" key="3">
    <source>
        <dbReference type="Proteomes" id="UP000650524"/>
    </source>
</evidence>
<dbReference type="EMBL" id="JACNJD010000288">
    <property type="protein sequence ID" value="MBC8178562.1"/>
    <property type="molecule type" value="Genomic_DNA"/>
</dbReference>
<reference evidence="2 3" key="1">
    <citation type="submission" date="2020-08" db="EMBL/GenBank/DDBJ databases">
        <title>Bridging the membrane lipid divide: bacteria of the FCB group superphylum have the potential to synthesize archaeal ether lipids.</title>
        <authorList>
            <person name="Villanueva L."/>
            <person name="Von Meijenfeldt F.A.B."/>
            <person name="Westbye A.B."/>
            <person name="Yadav S."/>
            <person name="Hopmans E.C."/>
            <person name="Dutilh B.E."/>
            <person name="Sinninghe Damste J.S."/>
        </authorList>
    </citation>
    <scope>NUCLEOTIDE SEQUENCE [LARGE SCALE GENOMIC DNA]</scope>
    <source>
        <strain evidence="2">NIOZ-UU27</strain>
    </source>
</reference>
<dbReference type="PANTHER" id="PTHR31528">
    <property type="entry name" value="4-AMINO-5-HYDROXYMETHYL-2-METHYLPYRIMIDINE PHOSPHATE SYNTHASE THI11-RELATED"/>
    <property type="match status" value="1"/>
</dbReference>
<dbReference type="PANTHER" id="PTHR31528:SF3">
    <property type="entry name" value="THIAMINE BIOSYNTHESIS PROTEIN HI_0357-RELATED"/>
    <property type="match status" value="1"/>
</dbReference>
<organism evidence="2 3">
    <name type="scientific">Candidatus Desulfacyla euxinica</name>
    <dbReference type="NCBI Taxonomy" id="2841693"/>
    <lineage>
        <taxon>Bacteria</taxon>
        <taxon>Deltaproteobacteria</taxon>
        <taxon>Candidatus Desulfacyla</taxon>
    </lineage>
</organism>
<gene>
    <name evidence="2" type="ORF">H8E19_14245</name>
</gene>
<sequence length="337" mass="37257">MKQHRKSPVFKGRIFRIAFLVGCCLWLCVPCGVDAKEDLGLLPLRVALLPILDSLPFYVAEAEGYFAKEGLEMEAVPVGSGLERDQLMQAGEIDGMLNEMTTTASFNRAGPLVKIVAAARTAYPDYPLFRVLSAPESGLIEPGQLAGVSIGVSKNTIIEYVTDRLLQLKGLKRDQILKKSVPVIPERYQLLLHGRLKAATLPDPLARSAMAAGALNVVDDSVAPRYSMSVLSFSTRSLAEKSKAVYGFLRAWDRAAARINASPEVYRPLLLSKIRVPRNVRKSYVIPPFPRGRVPDADQWADVMQWMCEKRILKAPLPYGESVTRAFLPPVERRGKP</sequence>
<dbReference type="GO" id="GO:0009228">
    <property type="term" value="P:thiamine biosynthetic process"/>
    <property type="evidence" value="ECO:0007669"/>
    <property type="project" value="InterPro"/>
</dbReference>
<proteinExistence type="predicted"/>
<dbReference type="Pfam" id="PF09084">
    <property type="entry name" value="NMT1"/>
    <property type="match status" value="1"/>
</dbReference>
<feature type="domain" description="SsuA/THI5-like" evidence="1">
    <location>
        <begin position="54"/>
        <end position="264"/>
    </location>
</feature>
<dbReference type="InterPro" id="IPR027939">
    <property type="entry name" value="NMT1/THI5"/>
</dbReference>
<dbReference type="Proteomes" id="UP000650524">
    <property type="component" value="Unassembled WGS sequence"/>
</dbReference>
<comment type="caution">
    <text evidence="2">The sequence shown here is derived from an EMBL/GenBank/DDBJ whole genome shotgun (WGS) entry which is preliminary data.</text>
</comment>
<accession>A0A8J6N076</accession>
<evidence type="ECO:0000259" key="1">
    <source>
        <dbReference type="Pfam" id="PF09084"/>
    </source>
</evidence>
<name>A0A8J6N076_9DELT</name>
<evidence type="ECO:0000313" key="2">
    <source>
        <dbReference type="EMBL" id="MBC8178562.1"/>
    </source>
</evidence>
<dbReference type="AlphaFoldDB" id="A0A8J6N076"/>
<protein>
    <submittedName>
        <fullName evidence="2">ABC transporter substrate-binding protein</fullName>
    </submittedName>
</protein>
<dbReference type="SUPFAM" id="SSF53850">
    <property type="entry name" value="Periplasmic binding protein-like II"/>
    <property type="match status" value="1"/>
</dbReference>
<dbReference type="Gene3D" id="3.40.190.10">
    <property type="entry name" value="Periplasmic binding protein-like II"/>
    <property type="match status" value="2"/>
</dbReference>
<dbReference type="InterPro" id="IPR015168">
    <property type="entry name" value="SsuA/THI5"/>
</dbReference>